<dbReference type="OrthoDB" id="9789685at2"/>
<dbReference type="Proteomes" id="UP000309138">
    <property type="component" value="Unassembled WGS sequence"/>
</dbReference>
<protein>
    <submittedName>
        <fullName evidence="1">DUF4197 domain-containing protein</fullName>
    </submittedName>
</protein>
<comment type="caution">
    <text evidence="1">The sequence shown here is derived from an EMBL/GenBank/DDBJ whole genome shotgun (WGS) entry which is preliminary data.</text>
</comment>
<dbReference type="InterPro" id="IPR025245">
    <property type="entry name" value="DUF4197"/>
</dbReference>
<proteinExistence type="predicted"/>
<reference evidence="1 2" key="1">
    <citation type="submission" date="2019-04" db="EMBL/GenBank/DDBJ databases">
        <authorList>
            <person name="Yang Y."/>
            <person name="Wei D."/>
        </authorList>
    </citation>
    <scope>NUCLEOTIDE SEQUENCE [LARGE SCALE GENOMIC DNA]</scope>
    <source>
        <strain evidence="1 2">L-1-4w-11</strain>
    </source>
</reference>
<organism evidence="1 2">
    <name type="scientific">Sphingomonas baiyangensis</name>
    <dbReference type="NCBI Taxonomy" id="2572576"/>
    <lineage>
        <taxon>Bacteria</taxon>
        <taxon>Pseudomonadati</taxon>
        <taxon>Pseudomonadota</taxon>
        <taxon>Alphaproteobacteria</taxon>
        <taxon>Sphingomonadales</taxon>
        <taxon>Sphingomonadaceae</taxon>
        <taxon>Sphingomonas</taxon>
    </lineage>
</organism>
<sequence>MPAIRCSARHAPSLWRWRCRWWSRGYGLPRIGCAASCANRAITGSATLRHIAAMEPTRRTVIAAIAIAPLAACATLPGGFSLEEGVYRLLSLSSQRAFARLTEPGGFYDDQLTRIEPPAASGREGDVLGAVLRTNAVRGRIAFALNDIAVEAADRAAPIVLDGIRRMTFSDALALARGGPTAATDLLEAQVGDRLVEAMFPEFSAGLSGDMIEVLGAIAGAGGGGQYLALARTASALASRSIFRAIGREEAAIRANPRATRDPAIVALLLSGGAP</sequence>
<keyword evidence="2" id="KW-1185">Reference proteome</keyword>
<evidence type="ECO:0000313" key="1">
    <source>
        <dbReference type="EMBL" id="TKD50945.1"/>
    </source>
</evidence>
<dbReference type="EMBL" id="SWKR01000002">
    <property type="protein sequence ID" value="TKD50945.1"/>
    <property type="molecule type" value="Genomic_DNA"/>
</dbReference>
<gene>
    <name evidence="1" type="ORF">FBR43_09375</name>
</gene>
<name>A0A4U1L466_9SPHN</name>
<accession>A0A4U1L466</accession>
<dbReference type="AlphaFoldDB" id="A0A4U1L466"/>
<evidence type="ECO:0000313" key="2">
    <source>
        <dbReference type="Proteomes" id="UP000309138"/>
    </source>
</evidence>
<dbReference type="Pfam" id="PF13852">
    <property type="entry name" value="DUF4197"/>
    <property type="match status" value="1"/>
</dbReference>